<accession>A0A413Z611</accession>
<proteinExistence type="predicted"/>
<evidence type="ECO:0000313" key="1">
    <source>
        <dbReference type="EMBL" id="RHC16808.1"/>
    </source>
</evidence>
<dbReference type="EMBL" id="QSHO01000008">
    <property type="protein sequence ID" value="RHC16808.1"/>
    <property type="molecule type" value="Genomic_DNA"/>
</dbReference>
<reference evidence="1 2" key="1">
    <citation type="submission" date="2018-08" db="EMBL/GenBank/DDBJ databases">
        <title>A genome reference for cultivated species of the human gut microbiota.</title>
        <authorList>
            <person name="Zou Y."/>
            <person name="Xue W."/>
            <person name="Luo G."/>
        </authorList>
    </citation>
    <scope>NUCLEOTIDE SEQUENCE [LARGE SCALE GENOMIC DNA]</scope>
    <source>
        <strain evidence="1 2">AM37-1AC</strain>
    </source>
</reference>
<organism evidence="1 2">
    <name type="scientific">Roseburia intestinalis</name>
    <dbReference type="NCBI Taxonomy" id="166486"/>
    <lineage>
        <taxon>Bacteria</taxon>
        <taxon>Bacillati</taxon>
        <taxon>Bacillota</taxon>
        <taxon>Clostridia</taxon>
        <taxon>Lachnospirales</taxon>
        <taxon>Lachnospiraceae</taxon>
        <taxon>Roseburia</taxon>
    </lineage>
</organism>
<protein>
    <submittedName>
        <fullName evidence="1">Uncharacterized protein</fullName>
    </submittedName>
</protein>
<dbReference type="RefSeq" id="WP_118598113.1">
    <property type="nucleotide sequence ID" value="NZ_QSHO01000008.1"/>
</dbReference>
<dbReference type="AlphaFoldDB" id="A0A413Z611"/>
<dbReference type="Proteomes" id="UP000283513">
    <property type="component" value="Unassembled WGS sequence"/>
</dbReference>
<sequence>MRLWKIIKKIFKKKQKADPTPRIEKDTKCDKCKYLQECIDEGKVIDCRNIEDTRSHYIKGLGSYVKCDGVEV</sequence>
<name>A0A413Z611_9FIRM</name>
<comment type="caution">
    <text evidence="1">The sequence shown here is derived from an EMBL/GenBank/DDBJ whole genome shotgun (WGS) entry which is preliminary data.</text>
</comment>
<evidence type="ECO:0000313" key="2">
    <source>
        <dbReference type="Proteomes" id="UP000283513"/>
    </source>
</evidence>
<gene>
    <name evidence="1" type="ORF">DW856_10915</name>
</gene>